<reference evidence="2 3" key="1">
    <citation type="submission" date="2024-11" db="EMBL/GenBank/DDBJ databases">
        <title>Adaptive evolution of stress response genes in parasites aligns with host niche diversity.</title>
        <authorList>
            <person name="Hahn C."/>
            <person name="Resl P."/>
        </authorList>
    </citation>
    <scope>NUCLEOTIDE SEQUENCE [LARGE SCALE GENOMIC DNA]</scope>
    <source>
        <strain evidence="2">EGGRZ-B1_66</strain>
        <tissue evidence="2">Body</tissue>
    </source>
</reference>
<organism evidence="2 3">
    <name type="scientific">Cichlidogyrus casuarinus</name>
    <dbReference type="NCBI Taxonomy" id="1844966"/>
    <lineage>
        <taxon>Eukaryota</taxon>
        <taxon>Metazoa</taxon>
        <taxon>Spiralia</taxon>
        <taxon>Lophotrochozoa</taxon>
        <taxon>Platyhelminthes</taxon>
        <taxon>Monogenea</taxon>
        <taxon>Monopisthocotylea</taxon>
        <taxon>Dactylogyridea</taxon>
        <taxon>Ancyrocephalidae</taxon>
        <taxon>Cichlidogyrus</taxon>
    </lineage>
</organism>
<keyword evidence="1" id="KW-0812">Transmembrane</keyword>
<comment type="caution">
    <text evidence="2">The sequence shown here is derived from an EMBL/GenBank/DDBJ whole genome shotgun (WGS) entry which is preliminary data.</text>
</comment>
<evidence type="ECO:0000256" key="1">
    <source>
        <dbReference type="SAM" id="Phobius"/>
    </source>
</evidence>
<accession>A0ABD2PKQ9</accession>
<dbReference type="Proteomes" id="UP001626550">
    <property type="component" value="Unassembled WGS sequence"/>
</dbReference>
<protein>
    <submittedName>
        <fullName evidence="2">Uncharacterized protein</fullName>
    </submittedName>
</protein>
<feature type="transmembrane region" description="Helical" evidence="1">
    <location>
        <begin position="41"/>
        <end position="64"/>
    </location>
</feature>
<name>A0ABD2PKQ9_9PLAT</name>
<keyword evidence="3" id="KW-1185">Reference proteome</keyword>
<evidence type="ECO:0000313" key="2">
    <source>
        <dbReference type="EMBL" id="KAL3307227.1"/>
    </source>
</evidence>
<keyword evidence="1" id="KW-0472">Membrane</keyword>
<keyword evidence="1" id="KW-1133">Transmembrane helix</keyword>
<dbReference type="EMBL" id="JBJKFK010007924">
    <property type="protein sequence ID" value="KAL3307227.1"/>
    <property type="molecule type" value="Genomic_DNA"/>
</dbReference>
<dbReference type="AlphaFoldDB" id="A0ABD2PKQ9"/>
<gene>
    <name evidence="2" type="ORF">Ciccas_014264</name>
</gene>
<sequence length="151" mass="17287">MLEHSELGPRLWDMQLHESNLDYSSKQHLSVEHRVRLVLTLLRIMVATLSLFMAMCDLLVVILYTKPVLSYDQTETFQFTCSYPCRGCCVYDRTREAVETVDLLSPSHLPDDASSLASEATTVSHRNQFLAWLIGDPVARRTVSRHDQAQF</sequence>
<proteinExistence type="predicted"/>
<evidence type="ECO:0000313" key="3">
    <source>
        <dbReference type="Proteomes" id="UP001626550"/>
    </source>
</evidence>